<keyword evidence="3" id="KW-1185">Reference proteome</keyword>
<dbReference type="AlphaFoldDB" id="A0A327NCV2"/>
<evidence type="ECO:0000313" key="3">
    <source>
        <dbReference type="Proteomes" id="UP000249016"/>
    </source>
</evidence>
<dbReference type="Pfam" id="PF00480">
    <property type="entry name" value="ROK"/>
    <property type="match status" value="1"/>
</dbReference>
<organism evidence="2 3">
    <name type="scientific">Spirosoma telluris</name>
    <dbReference type="NCBI Taxonomy" id="2183553"/>
    <lineage>
        <taxon>Bacteria</taxon>
        <taxon>Pseudomonadati</taxon>
        <taxon>Bacteroidota</taxon>
        <taxon>Cytophagia</taxon>
        <taxon>Cytophagales</taxon>
        <taxon>Cytophagaceae</taxon>
        <taxon>Spirosoma</taxon>
    </lineage>
</organism>
<comment type="similarity">
    <text evidence="1">Belongs to the ROK (NagC/XylR) family.</text>
</comment>
<reference evidence="2 3" key="1">
    <citation type="submission" date="2018-06" db="EMBL/GenBank/DDBJ databases">
        <title>Spirosoma sp. HMF3257 Genome sequencing and assembly.</title>
        <authorList>
            <person name="Kang H."/>
            <person name="Cha I."/>
            <person name="Kim H."/>
            <person name="Kang J."/>
            <person name="Joh K."/>
        </authorList>
    </citation>
    <scope>NUCLEOTIDE SEQUENCE [LARGE SCALE GENOMIC DNA]</scope>
    <source>
        <strain evidence="2 3">HMF3257</strain>
    </source>
</reference>
<gene>
    <name evidence="2" type="ORF">HMF3257_38655</name>
</gene>
<proteinExistence type="inferred from homology"/>
<dbReference type="EMBL" id="QLII01000003">
    <property type="protein sequence ID" value="RAI73037.1"/>
    <property type="molecule type" value="Genomic_DNA"/>
</dbReference>
<evidence type="ECO:0000256" key="1">
    <source>
        <dbReference type="ARBA" id="ARBA00006479"/>
    </source>
</evidence>
<dbReference type="Gene3D" id="3.30.420.40">
    <property type="match status" value="2"/>
</dbReference>
<dbReference type="Proteomes" id="UP000249016">
    <property type="component" value="Unassembled WGS sequence"/>
</dbReference>
<dbReference type="PANTHER" id="PTHR18964">
    <property type="entry name" value="ROK (REPRESSOR, ORF, KINASE) FAMILY"/>
    <property type="match status" value="1"/>
</dbReference>
<comment type="caution">
    <text evidence="2">The sequence shown here is derived from an EMBL/GenBank/DDBJ whole genome shotgun (WGS) entry which is preliminary data.</text>
</comment>
<dbReference type="SUPFAM" id="SSF53067">
    <property type="entry name" value="Actin-like ATPase domain"/>
    <property type="match status" value="1"/>
</dbReference>
<protein>
    <submittedName>
        <fullName evidence="2">ROK family protein</fullName>
    </submittedName>
</protein>
<evidence type="ECO:0000313" key="2">
    <source>
        <dbReference type="EMBL" id="RAI73037.1"/>
    </source>
</evidence>
<dbReference type="InterPro" id="IPR000600">
    <property type="entry name" value="ROK"/>
</dbReference>
<sequence>MHCSNPRRVTRQTHRCGIGFGGPINRQIGSVMASHQIPGWANFPIVTWLQTQLNVPVALENDANVAALAEAHLGSGRGHSSVFYVTLGSGVGGGMVLNGQLYQGELPGECEIGHLQLDRKGNTVESLCSGWAIDQTIKEAIRIYPTSVLAHLAPREPGGQYARLLGSALSQNDSVAYRIFAKLADDLAFGLSHVVNLFHPSALVLGGGLSLIGDRLREAVAQRLTPYLMPEFRPGPLIQLASLSEEVVLVGAFLLARNAYLSTLSTINT</sequence>
<dbReference type="InterPro" id="IPR043129">
    <property type="entry name" value="ATPase_NBD"/>
</dbReference>
<dbReference type="PANTHER" id="PTHR18964:SF149">
    <property type="entry name" value="BIFUNCTIONAL UDP-N-ACETYLGLUCOSAMINE 2-EPIMERASE_N-ACETYLMANNOSAMINE KINASE"/>
    <property type="match status" value="1"/>
</dbReference>
<name>A0A327NCV2_9BACT</name>
<accession>A0A327NCV2</accession>